<dbReference type="AlphaFoldDB" id="A0A553H1A5"/>
<proteinExistence type="predicted"/>
<dbReference type="Pfam" id="PF06904">
    <property type="entry name" value="Extensin-like_C"/>
    <property type="match status" value="1"/>
</dbReference>
<feature type="domain" description="Extensin-like C-terminal" evidence="1">
    <location>
        <begin position="60"/>
        <end position="229"/>
    </location>
</feature>
<name>A0A553H1A5_9PSED</name>
<reference evidence="2 3" key="1">
    <citation type="submission" date="2019-07" db="EMBL/GenBank/DDBJ databases">
        <title>Pseudomonas mangiferae sp. nov., isolated from bark of mango tree in Thailand.</title>
        <authorList>
            <person name="Srisuk N."/>
            <person name="Anurat P."/>
        </authorList>
    </citation>
    <scope>NUCLEOTIDE SEQUENCE [LARGE SCALE GENOMIC DNA]</scope>
    <source>
        <strain evidence="2 3">DMKU_BBB3-04</strain>
    </source>
</reference>
<dbReference type="Proteomes" id="UP000315235">
    <property type="component" value="Unassembled WGS sequence"/>
</dbReference>
<evidence type="ECO:0000313" key="2">
    <source>
        <dbReference type="EMBL" id="TRX75539.1"/>
    </source>
</evidence>
<dbReference type="EMBL" id="VJOY01000004">
    <property type="protein sequence ID" value="TRX75539.1"/>
    <property type="molecule type" value="Genomic_DNA"/>
</dbReference>
<dbReference type="OrthoDB" id="9809788at2"/>
<keyword evidence="3" id="KW-1185">Reference proteome</keyword>
<dbReference type="InterPro" id="IPR009683">
    <property type="entry name" value="Extensin-like_C"/>
</dbReference>
<gene>
    <name evidence="2" type="ORF">FM069_07290</name>
</gene>
<comment type="caution">
    <text evidence="2">The sequence shown here is derived from an EMBL/GenBank/DDBJ whole genome shotgun (WGS) entry which is preliminary data.</text>
</comment>
<sequence>MKLRHAVPLGMLVGALGIGLAVPGWQVPGRWNPWAPLDIRETPNWLTGYKLWRLQDDRELCAQVLRTSPLRYQPMADSTPAADCPVRNSVRVMASSATFSSSFLATCPLAAAYALFEVHGLQPAAQAAFGQPVARVEHLGSFACRNIANSRWRSQHASANALDIAGFRLRDGRRISVARDWRGDGDEARFLRAVHQAACSRFNITLGPDYNAAHRDHFHVDMGLMRLCR</sequence>
<evidence type="ECO:0000313" key="3">
    <source>
        <dbReference type="Proteomes" id="UP000315235"/>
    </source>
</evidence>
<evidence type="ECO:0000259" key="1">
    <source>
        <dbReference type="Pfam" id="PF06904"/>
    </source>
</evidence>
<organism evidence="2 3">
    <name type="scientific">Pseudomonas mangiferae</name>
    <dbReference type="NCBI Taxonomy" id="2593654"/>
    <lineage>
        <taxon>Bacteria</taxon>
        <taxon>Pseudomonadati</taxon>
        <taxon>Pseudomonadota</taxon>
        <taxon>Gammaproteobacteria</taxon>
        <taxon>Pseudomonadales</taxon>
        <taxon>Pseudomonadaceae</taxon>
        <taxon>Pseudomonas</taxon>
    </lineage>
</organism>
<protein>
    <submittedName>
        <fullName evidence="2">Extensin family protein</fullName>
    </submittedName>
</protein>
<accession>A0A553H1A5</accession>